<dbReference type="eggNOG" id="ENOG502ZK7K">
    <property type="taxonomic scope" value="Bacteria"/>
</dbReference>
<reference evidence="2" key="1">
    <citation type="submission" date="2009-12" db="EMBL/GenBank/DDBJ databases">
        <title>Complete sequence of Treponema azotonutricium strain ZAS-9.</title>
        <authorList>
            <person name="Tetu S.G."/>
            <person name="Matson E."/>
            <person name="Ren Q."/>
            <person name="Seshadri R."/>
            <person name="Elbourne L."/>
            <person name="Hassan K.A."/>
            <person name="Durkin A."/>
            <person name="Radune D."/>
            <person name="Mohamoud Y."/>
            <person name="Shay R."/>
            <person name="Jin S."/>
            <person name="Zhang X."/>
            <person name="Lucey K."/>
            <person name="Ballor N.R."/>
            <person name="Ottesen E."/>
            <person name="Rosenthal R."/>
            <person name="Allen A."/>
            <person name="Leadbetter J.R."/>
            <person name="Paulsen I.T."/>
        </authorList>
    </citation>
    <scope>NUCLEOTIDE SEQUENCE [LARGE SCALE GENOMIC DNA]</scope>
    <source>
        <strain evidence="2">ATCC BAA-888 / DSM 13862 / ZAS-9</strain>
    </source>
</reference>
<proteinExistence type="predicted"/>
<dbReference type="HOGENOM" id="CLU_170137_1_0_12"/>
<sequence length="88" mass="10183">MKIIEIKNIVRKDTPIYYRRFYTGIAVIELIDKNIEAPLEFQVEHMPTGQIEISILKLENIDYPRVPLHKELKTYIGALDSDGKLPAT</sequence>
<dbReference type="Proteomes" id="UP000009222">
    <property type="component" value="Chromosome"/>
</dbReference>
<evidence type="ECO:0000313" key="1">
    <source>
        <dbReference type="EMBL" id="AEF81744.1"/>
    </source>
</evidence>
<dbReference type="EMBL" id="CP001841">
    <property type="protein sequence ID" value="AEF81744.1"/>
    <property type="molecule type" value="Genomic_DNA"/>
</dbReference>
<dbReference type="OrthoDB" id="350788at2"/>
<organism evidence="1 2">
    <name type="scientific">Leadbettera azotonutricia (strain ATCC BAA-888 / DSM 13862 / ZAS-9)</name>
    <name type="common">Treponema azotonutricium</name>
    <dbReference type="NCBI Taxonomy" id="545695"/>
    <lineage>
        <taxon>Bacteria</taxon>
        <taxon>Pseudomonadati</taxon>
        <taxon>Spirochaetota</taxon>
        <taxon>Spirochaetia</taxon>
        <taxon>Spirochaetales</taxon>
        <taxon>Breznakiellaceae</taxon>
        <taxon>Leadbettera</taxon>
    </lineage>
</organism>
<dbReference type="RefSeq" id="WP_015711606.1">
    <property type="nucleotide sequence ID" value="NC_015577.1"/>
</dbReference>
<protein>
    <submittedName>
        <fullName evidence="1">Uncharacterized protein</fullName>
    </submittedName>
</protein>
<name>F5YDJ2_LEAAZ</name>
<reference evidence="1 2" key="2">
    <citation type="journal article" date="2011" name="ISME J.">
        <title>RNA-seq reveals cooperative metabolic interactions between two termite-gut spirochete species in co-culture.</title>
        <authorList>
            <person name="Rosenthal A.Z."/>
            <person name="Matson E.G."/>
            <person name="Eldar A."/>
            <person name="Leadbetter J.R."/>
        </authorList>
    </citation>
    <scope>NUCLEOTIDE SEQUENCE [LARGE SCALE GENOMIC DNA]</scope>
    <source>
        <strain evidence="2">ATCC BAA-888 / DSM 13862 / ZAS-9</strain>
    </source>
</reference>
<accession>F5YDJ2</accession>
<dbReference type="KEGG" id="taz:TREAZ_0334"/>
<keyword evidence="2" id="KW-1185">Reference proteome</keyword>
<dbReference type="STRING" id="545695.TREAZ_0334"/>
<dbReference type="AlphaFoldDB" id="F5YDJ2"/>
<evidence type="ECO:0000313" key="2">
    <source>
        <dbReference type="Proteomes" id="UP000009222"/>
    </source>
</evidence>
<dbReference type="InParanoid" id="F5YDJ2"/>
<gene>
    <name evidence="1" type="ordered locus">TREAZ_0334</name>
</gene>